<comment type="caution">
    <text evidence="3">The sequence shown here is derived from an EMBL/GenBank/DDBJ whole genome shotgun (WGS) entry which is preliminary data.</text>
</comment>
<dbReference type="AlphaFoldDB" id="A0A5S5C3S2"/>
<feature type="compositionally biased region" description="Polar residues" evidence="1">
    <location>
        <begin position="66"/>
        <end position="81"/>
    </location>
</feature>
<evidence type="ECO:0000259" key="2">
    <source>
        <dbReference type="Pfam" id="PF01551"/>
    </source>
</evidence>
<proteinExistence type="predicted"/>
<dbReference type="Proteomes" id="UP000323257">
    <property type="component" value="Unassembled WGS sequence"/>
</dbReference>
<evidence type="ECO:0000313" key="4">
    <source>
        <dbReference type="Proteomes" id="UP000323257"/>
    </source>
</evidence>
<dbReference type="Pfam" id="PF01551">
    <property type="entry name" value="Peptidase_M23"/>
    <property type="match status" value="1"/>
</dbReference>
<dbReference type="InterPro" id="IPR050570">
    <property type="entry name" value="Cell_wall_metabolism_enzyme"/>
</dbReference>
<dbReference type="SUPFAM" id="SSF51261">
    <property type="entry name" value="Duplicated hybrid motif"/>
    <property type="match status" value="1"/>
</dbReference>
<gene>
    <name evidence="3" type="ORF">BCM02_106352</name>
</gene>
<keyword evidence="4" id="KW-1185">Reference proteome</keyword>
<dbReference type="RefSeq" id="WP_148930476.1">
    <property type="nucleotide sequence ID" value="NZ_VNHS01000006.1"/>
</dbReference>
<dbReference type="Gene3D" id="2.70.70.10">
    <property type="entry name" value="Glucose Permease (Domain IIA)"/>
    <property type="match status" value="1"/>
</dbReference>
<accession>A0A5S5C3S2</accession>
<name>A0A5S5C3S2_9BACL</name>
<reference evidence="3 4" key="1">
    <citation type="submission" date="2019-07" db="EMBL/GenBank/DDBJ databases">
        <title>Genomic Encyclopedia of Type Strains, Phase III (KMG-III): the genomes of soil and plant-associated and newly described type strains.</title>
        <authorList>
            <person name="Whitman W."/>
        </authorList>
    </citation>
    <scope>NUCLEOTIDE SEQUENCE [LARGE SCALE GENOMIC DNA]</scope>
    <source>
        <strain evidence="3 4">BL24</strain>
    </source>
</reference>
<dbReference type="OrthoDB" id="9809488at2"/>
<dbReference type="CDD" id="cd12797">
    <property type="entry name" value="M23_peptidase"/>
    <property type="match status" value="1"/>
</dbReference>
<feature type="region of interest" description="Disordered" evidence="1">
    <location>
        <begin position="59"/>
        <end position="97"/>
    </location>
</feature>
<dbReference type="InterPro" id="IPR016047">
    <property type="entry name" value="M23ase_b-sheet_dom"/>
</dbReference>
<dbReference type="GO" id="GO:0004222">
    <property type="term" value="F:metalloendopeptidase activity"/>
    <property type="evidence" value="ECO:0007669"/>
    <property type="project" value="TreeGrafter"/>
</dbReference>
<evidence type="ECO:0000256" key="1">
    <source>
        <dbReference type="SAM" id="MobiDB-lite"/>
    </source>
</evidence>
<protein>
    <submittedName>
        <fullName evidence="3">Peptidase M23-like protein</fullName>
    </submittedName>
</protein>
<dbReference type="PANTHER" id="PTHR21666:SF270">
    <property type="entry name" value="MUREIN HYDROLASE ACTIVATOR ENVC"/>
    <property type="match status" value="1"/>
</dbReference>
<feature type="domain" description="M23ase beta-sheet core" evidence="2">
    <location>
        <begin position="262"/>
        <end position="352"/>
    </location>
</feature>
<dbReference type="PANTHER" id="PTHR21666">
    <property type="entry name" value="PEPTIDASE-RELATED"/>
    <property type="match status" value="1"/>
</dbReference>
<dbReference type="InterPro" id="IPR011055">
    <property type="entry name" value="Dup_hybrid_motif"/>
</dbReference>
<sequence length="387" mass="42316">MIKAKRLVPEKYRMIDTGETNKFLYFGKSRNMLAYAGKFAVPLLAAGLLLAGCTGENGPAKEENTVSEQQQTTEPAVNGTQEVDGAGNTEESKETLRRIGGKDVADSLLVGEYERMYAQFSDDLKKAVTLDQFRSMGKSFTANMTSFELTSDMRLNGYEHFVWANPEGTKGLSATLDDKSMIAGIQILELPAFPATDAAYSKTKFQPPFEGDWLVFWGGHNTFLNYHYEHEQVRYAYDLIVERDGFSYQGDPTKNESYFAFGQNVLAPADGVVVAVVDGIPDNEPVGQMNEAQPAGNMIIIRHENGEFSMIAHFKNGSIVVQEGDRLRAGQVIGQCGNSGNSSEAHIHFQVSPPSEVEDIATTIPVSFQSGAKPVRGNTLTGVKPSP</sequence>
<evidence type="ECO:0000313" key="3">
    <source>
        <dbReference type="EMBL" id="TYP74071.1"/>
    </source>
</evidence>
<dbReference type="EMBL" id="VNHS01000006">
    <property type="protein sequence ID" value="TYP74071.1"/>
    <property type="molecule type" value="Genomic_DNA"/>
</dbReference>
<organism evidence="3 4">
    <name type="scientific">Paenibacillus methanolicus</name>
    <dbReference type="NCBI Taxonomy" id="582686"/>
    <lineage>
        <taxon>Bacteria</taxon>
        <taxon>Bacillati</taxon>
        <taxon>Bacillota</taxon>
        <taxon>Bacilli</taxon>
        <taxon>Bacillales</taxon>
        <taxon>Paenibacillaceae</taxon>
        <taxon>Paenibacillus</taxon>
    </lineage>
</organism>